<evidence type="ECO:0000313" key="3">
    <source>
        <dbReference type="Proteomes" id="UP001554567"/>
    </source>
</evidence>
<reference evidence="2 3" key="1">
    <citation type="submission" date="2024-07" db="EMBL/GenBank/DDBJ databases">
        <authorList>
            <person name="Dulla G.F.J."/>
            <person name="Delorm J.G."/>
        </authorList>
    </citation>
    <scope>NUCLEOTIDE SEQUENCE [LARGE SCALE GENOMIC DNA]</scope>
    <source>
        <strain evidence="2 3">JGD 233</strain>
    </source>
</reference>
<dbReference type="Proteomes" id="UP001554567">
    <property type="component" value="Unassembled WGS sequence"/>
</dbReference>
<dbReference type="EMBL" id="JBFKZN010000007">
    <property type="protein sequence ID" value="MEW5290503.1"/>
    <property type="molecule type" value="Genomic_DNA"/>
</dbReference>
<keyword evidence="1" id="KW-0472">Membrane</keyword>
<sequence length="416" mass="47860">MKDDFAAAHSESGQQNYTLKVLFGPMLGCELLLPADDYFLIIKPGADLQDKTTALSSEQQHAAHYALNTLYIPYSIDAPNIILRLSHPIEDEDGHGFQLEVQDSSGGVKHVIKENEVFSHDTVHFAFKREGDNWSESVANFNLLPVVVKDEEEDSLIQNFKKKRNKIFLTGGCIILFLFIIAAVVCYKKIEYEKQVLTLTNVLSGAPAPLLVVKSRDKQEIFVLAHRLKEMEWATQAIYKLNENNRVIPVWLWQQSQDIIKRLSQLGYPVLQLDYNSPLHPVIYVYHQMSSDEEQRLKKALMEEILYAVNISIKVKNKNQLLAEARQGLDRFHVHYRQITTANGYALIVRDALNDTVLLALRNFIAEFNQKWGSNVINFSINLDENWLQNKSYVDSSEGYLFMNPRHWYFPLNNSR</sequence>
<keyword evidence="1" id="KW-0812">Transmembrane</keyword>
<organism evidence="2 3">
    <name type="scientific">Erwinia papayae</name>
    <dbReference type="NCBI Taxonomy" id="206499"/>
    <lineage>
        <taxon>Bacteria</taxon>
        <taxon>Pseudomonadati</taxon>
        <taxon>Pseudomonadota</taxon>
        <taxon>Gammaproteobacteria</taxon>
        <taxon>Enterobacterales</taxon>
        <taxon>Erwiniaceae</taxon>
        <taxon>Erwinia</taxon>
    </lineage>
</organism>
<dbReference type="Pfam" id="PF09480">
    <property type="entry name" value="PrgH"/>
    <property type="match status" value="1"/>
</dbReference>
<gene>
    <name evidence="2" type="ORF">ABW286_15150</name>
</gene>
<evidence type="ECO:0000313" key="2">
    <source>
        <dbReference type="EMBL" id="MEW5290503.1"/>
    </source>
</evidence>
<comment type="caution">
    <text evidence="2">The sequence shown here is derived from an EMBL/GenBank/DDBJ whole genome shotgun (WGS) entry which is preliminary data.</text>
</comment>
<protein>
    <submittedName>
        <fullName evidence="2">PrgH/EprH family type III secretion apparatus protein</fullName>
    </submittedName>
</protein>
<dbReference type="Gene3D" id="2.60.200.20">
    <property type="match status" value="1"/>
</dbReference>
<dbReference type="RefSeq" id="WP_367167990.1">
    <property type="nucleotide sequence ID" value="NZ_JBFKZN010000007.1"/>
</dbReference>
<keyword evidence="3" id="KW-1185">Reference proteome</keyword>
<evidence type="ECO:0000256" key="1">
    <source>
        <dbReference type="SAM" id="Phobius"/>
    </source>
</evidence>
<dbReference type="InterPro" id="IPR019029">
    <property type="entry name" value="T3SS_PrgH/EprH-like"/>
</dbReference>
<feature type="transmembrane region" description="Helical" evidence="1">
    <location>
        <begin position="167"/>
        <end position="185"/>
    </location>
</feature>
<keyword evidence="1" id="KW-1133">Transmembrane helix</keyword>
<accession>A0ABV3N3V2</accession>
<proteinExistence type="predicted"/>
<name>A0ABV3N3V2_9GAMM</name>
<dbReference type="Gene3D" id="3.30.70.1770">
    <property type="match status" value="1"/>
</dbReference>